<dbReference type="InterPro" id="IPR013150">
    <property type="entry name" value="TFIIB_cyclin"/>
</dbReference>
<dbReference type="InterPro" id="IPR036915">
    <property type="entry name" value="Cyclin-like_sf"/>
</dbReference>
<gene>
    <name evidence="5" type="ORF">METZ01_LOCUS57064</name>
</gene>
<dbReference type="PANTHER" id="PTHR11618">
    <property type="entry name" value="TRANSCRIPTION INITIATION FACTOR IIB-RELATED"/>
    <property type="match status" value="1"/>
</dbReference>
<dbReference type="AlphaFoldDB" id="A0A381SJI0"/>
<feature type="domain" description="TFIIB-type" evidence="4">
    <location>
        <begin position="37"/>
        <end position="69"/>
    </location>
</feature>
<keyword evidence="1" id="KW-0677">Repeat</keyword>
<dbReference type="GO" id="GO:0017025">
    <property type="term" value="F:TBP-class protein binding"/>
    <property type="evidence" value="ECO:0007669"/>
    <property type="project" value="InterPro"/>
</dbReference>
<evidence type="ECO:0000259" key="4">
    <source>
        <dbReference type="PROSITE" id="PS51134"/>
    </source>
</evidence>
<dbReference type="PANTHER" id="PTHR11618:SF13">
    <property type="entry name" value="TRANSCRIPTION INITIATION FACTOR IIB"/>
    <property type="match status" value="1"/>
</dbReference>
<evidence type="ECO:0000313" key="5">
    <source>
        <dbReference type="EMBL" id="SVA04210.1"/>
    </source>
</evidence>
<reference evidence="5" key="1">
    <citation type="submission" date="2018-05" db="EMBL/GenBank/DDBJ databases">
        <authorList>
            <person name="Lanie J.A."/>
            <person name="Ng W.-L."/>
            <person name="Kazmierczak K.M."/>
            <person name="Andrzejewski T.M."/>
            <person name="Davidsen T.M."/>
            <person name="Wayne K.J."/>
            <person name="Tettelin H."/>
            <person name="Glass J.I."/>
            <person name="Rusch D."/>
            <person name="Podicherti R."/>
            <person name="Tsui H.-C.T."/>
            <person name="Winkler M.E."/>
        </authorList>
    </citation>
    <scope>NUCLEOTIDE SEQUENCE</scope>
</reference>
<dbReference type="InterPro" id="IPR013137">
    <property type="entry name" value="Znf_TFIIB"/>
</dbReference>
<name>A0A381SJI0_9ZZZZ</name>
<keyword evidence="3" id="KW-0804">Transcription</keyword>
<dbReference type="Pfam" id="PF00382">
    <property type="entry name" value="TFIIB"/>
    <property type="match status" value="2"/>
</dbReference>
<evidence type="ECO:0000256" key="1">
    <source>
        <dbReference type="ARBA" id="ARBA00022737"/>
    </source>
</evidence>
<dbReference type="SUPFAM" id="SSF57783">
    <property type="entry name" value="Zinc beta-ribbon"/>
    <property type="match status" value="1"/>
</dbReference>
<keyword evidence="2" id="KW-0805">Transcription regulation</keyword>
<protein>
    <recommendedName>
        <fullName evidence="4">TFIIB-type domain-containing protein</fullName>
    </recommendedName>
</protein>
<sequence length="339" mass="38162">MNSNSDEFTDYFDKLEIVIDKINEISDDASSSFLAKIKKSCPNCLSEKNVFQDSSNGYKICTNCGLVISHLLENDAEWRWYGAHDSKGLDPTRCGIPVNPLLPKSSMGTYIGGNKYGSLQRLHSWNAMPSDERSLWHVFEDINIKTQNSGLVSKIKDEAKMYYKMLSCKSECIEGILTRGTVREGIKAACLFVACKNNGVPRSSVEISKMFGISPTDVTKGLKKFIEIEMKRDIQINVNVSNSQDFVKRYCSKLLISKKIEKIALIISKRAQRLGIVKDNTPPSIAAGIIYLIIVAFQLNITKVTLKEKLSVSDVTVSKCYKKLWEHRDKLFIGIKKYS</sequence>
<dbReference type="GO" id="GO:0005634">
    <property type="term" value="C:nucleus"/>
    <property type="evidence" value="ECO:0007669"/>
    <property type="project" value="TreeGrafter"/>
</dbReference>
<dbReference type="Gene3D" id="1.10.472.10">
    <property type="entry name" value="Cyclin-like"/>
    <property type="match status" value="1"/>
</dbReference>
<organism evidence="5">
    <name type="scientific">marine metagenome</name>
    <dbReference type="NCBI Taxonomy" id="408172"/>
    <lineage>
        <taxon>unclassified sequences</taxon>
        <taxon>metagenomes</taxon>
        <taxon>ecological metagenomes</taxon>
    </lineage>
</organism>
<dbReference type="GO" id="GO:0097550">
    <property type="term" value="C:transcription preinitiation complex"/>
    <property type="evidence" value="ECO:0007669"/>
    <property type="project" value="TreeGrafter"/>
</dbReference>
<proteinExistence type="predicted"/>
<dbReference type="Pfam" id="PF08271">
    <property type="entry name" value="Zn_Ribbon_TF"/>
    <property type="match status" value="1"/>
</dbReference>
<dbReference type="EMBL" id="UINC01003199">
    <property type="protein sequence ID" value="SVA04210.1"/>
    <property type="molecule type" value="Genomic_DNA"/>
</dbReference>
<dbReference type="PROSITE" id="PS51134">
    <property type="entry name" value="ZF_TFIIB"/>
    <property type="match status" value="1"/>
</dbReference>
<dbReference type="SUPFAM" id="SSF47954">
    <property type="entry name" value="Cyclin-like"/>
    <property type="match status" value="2"/>
</dbReference>
<dbReference type="GO" id="GO:0070897">
    <property type="term" value="P:transcription preinitiation complex assembly"/>
    <property type="evidence" value="ECO:0007669"/>
    <property type="project" value="InterPro"/>
</dbReference>
<dbReference type="Gene3D" id="1.10.472.170">
    <property type="match status" value="1"/>
</dbReference>
<evidence type="ECO:0000256" key="3">
    <source>
        <dbReference type="ARBA" id="ARBA00023163"/>
    </source>
</evidence>
<evidence type="ECO:0000256" key="2">
    <source>
        <dbReference type="ARBA" id="ARBA00023015"/>
    </source>
</evidence>
<accession>A0A381SJI0</accession>
<dbReference type="InterPro" id="IPR000812">
    <property type="entry name" value="TFIIB"/>
</dbReference>
<dbReference type="PRINTS" id="PR00685">
    <property type="entry name" value="TIFACTORIIB"/>
</dbReference>